<proteinExistence type="predicted"/>
<reference evidence="1 2" key="1">
    <citation type="submission" date="2019-07" db="EMBL/GenBank/DDBJ databases">
        <title>Whole genome shotgun sequence of Acetobacter tropicalis NBRC 16470.</title>
        <authorList>
            <person name="Hosoyama A."/>
            <person name="Uohara A."/>
            <person name="Ohji S."/>
            <person name="Ichikawa N."/>
        </authorList>
    </citation>
    <scope>NUCLEOTIDE SEQUENCE [LARGE SCALE GENOMIC DNA]</scope>
    <source>
        <strain evidence="1 2">NBRC 16470</strain>
    </source>
</reference>
<dbReference type="Proteomes" id="UP000321800">
    <property type="component" value="Unassembled WGS sequence"/>
</dbReference>
<evidence type="ECO:0000313" key="1">
    <source>
        <dbReference type="EMBL" id="GEL50171.1"/>
    </source>
</evidence>
<sequence>MEYRNIPDCDGIWHNIKNTTEQVKSIFNTGSFSFIFEKKTGNIQKTDANPNATQTALYPPK</sequence>
<gene>
    <name evidence="1" type="ORF">ATR01nite_12460</name>
</gene>
<protein>
    <submittedName>
        <fullName evidence="1">Uncharacterized protein</fullName>
    </submittedName>
</protein>
<evidence type="ECO:0000313" key="2">
    <source>
        <dbReference type="Proteomes" id="UP000321800"/>
    </source>
</evidence>
<accession>A0A511FLQ6</accession>
<comment type="caution">
    <text evidence="1">The sequence shown here is derived from an EMBL/GenBank/DDBJ whole genome shotgun (WGS) entry which is preliminary data.</text>
</comment>
<organism evidence="1 2">
    <name type="scientific">Acetobacter tropicalis</name>
    <dbReference type="NCBI Taxonomy" id="104102"/>
    <lineage>
        <taxon>Bacteria</taxon>
        <taxon>Pseudomonadati</taxon>
        <taxon>Pseudomonadota</taxon>
        <taxon>Alphaproteobacteria</taxon>
        <taxon>Acetobacterales</taxon>
        <taxon>Acetobacteraceae</taxon>
        <taxon>Acetobacter</taxon>
    </lineage>
</organism>
<name>A0A511FLQ6_9PROT</name>
<dbReference type="AlphaFoldDB" id="A0A511FLQ6"/>
<dbReference type="EMBL" id="BJVR01000008">
    <property type="protein sequence ID" value="GEL50171.1"/>
    <property type="molecule type" value="Genomic_DNA"/>
</dbReference>